<evidence type="ECO:0000313" key="10">
    <source>
        <dbReference type="EMBL" id="NJQ07841.1"/>
    </source>
</evidence>
<dbReference type="NCBIfam" id="TIGR00871">
    <property type="entry name" value="zwf"/>
    <property type="match status" value="1"/>
</dbReference>
<keyword evidence="5 7" id="KW-0560">Oxidoreductase</keyword>
<dbReference type="InterPro" id="IPR001282">
    <property type="entry name" value="G6P_DH"/>
</dbReference>
<sequence>MTADDPSGSRPADPHVLVIFGATGDLARRKLFPGLLRLHRSGMLPERLSVIGSGRHSPGSDEEFRAALGQAVADHLPEEAFDADAWRQLAAAITFCTSSAEDGSALAERVRRERERLGEDTRTLIYLSVPPSSAEPMITMLGETGIAAGASLVMEKPFGEDLASARSLNAAVHRVVPEERVFRIDHFLGKEAVQNILALRFANGLFEPAWHRHHIAYVQIDVPESIGIEGRAGFMESTGTFRDMLTTHLSQLLGFVALEQPVAFTATALRAEKLRVYTAMRPLDPAEVVFGQYEGYRDEEGVDDASRVETFVALRAWVDSPRWSGVPFLLRTGKALGASRRVVTIGFHEPPAGLFADRVAGTCPDELVFELTDEPEITLQLRAKRPGPAFALASASLELRFEEAFARARPLEAYEKLLLDALRGDQTLFTGSAEIERLWEVCAPVLENPPAPVPYTRGGWGPQSALDLAGDRGWRVSRG</sequence>
<evidence type="ECO:0000256" key="2">
    <source>
        <dbReference type="ARBA" id="ARBA00009975"/>
    </source>
</evidence>
<feature type="active site" description="Proton acceptor" evidence="7">
    <location>
        <position position="248"/>
    </location>
</feature>
<protein>
    <recommendedName>
        <fullName evidence="7">Glucose-6-phosphate 1-dehydrogenase</fullName>
        <shortName evidence="7">G6PD</shortName>
        <ecNumber evidence="7">1.1.1.49</ecNumber>
    </recommendedName>
</protein>
<dbReference type="InterPro" id="IPR022675">
    <property type="entry name" value="G6P_DH_C"/>
</dbReference>
<dbReference type="Proteomes" id="UP000578686">
    <property type="component" value="Unassembled WGS sequence"/>
</dbReference>
<feature type="binding site" evidence="7">
    <location>
        <position position="156"/>
    </location>
    <ligand>
        <name>NADP(+)</name>
        <dbReference type="ChEBI" id="CHEBI:58349"/>
    </ligand>
</feature>
<dbReference type="SUPFAM" id="SSF55347">
    <property type="entry name" value="Glyceraldehyde-3-phosphate dehydrogenase-like, C-terminal domain"/>
    <property type="match status" value="1"/>
</dbReference>
<organism evidence="10 11">
    <name type="scientific">Streptomyces lonarensis</name>
    <dbReference type="NCBI Taxonomy" id="700599"/>
    <lineage>
        <taxon>Bacteria</taxon>
        <taxon>Bacillati</taxon>
        <taxon>Actinomycetota</taxon>
        <taxon>Actinomycetes</taxon>
        <taxon>Kitasatosporales</taxon>
        <taxon>Streptomycetaceae</taxon>
        <taxon>Streptomyces</taxon>
    </lineage>
</organism>
<dbReference type="InterPro" id="IPR022674">
    <property type="entry name" value="G6P_DH_NAD-bd"/>
</dbReference>
<dbReference type="PANTHER" id="PTHR23429:SF0">
    <property type="entry name" value="GLUCOSE-6-PHOSPHATE 1-DEHYDROGENASE"/>
    <property type="match status" value="1"/>
</dbReference>
<evidence type="ECO:0000259" key="9">
    <source>
        <dbReference type="Pfam" id="PF02781"/>
    </source>
</evidence>
<dbReference type="AlphaFoldDB" id="A0A7X6I0N2"/>
<dbReference type="SUPFAM" id="SSF51735">
    <property type="entry name" value="NAD(P)-binding Rossmann-fold domains"/>
    <property type="match status" value="1"/>
</dbReference>
<dbReference type="Pfam" id="PF00479">
    <property type="entry name" value="G6PD_N"/>
    <property type="match status" value="1"/>
</dbReference>
<reference evidence="10 11" key="1">
    <citation type="submission" date="2020-03" db="EMBL/GenBank/DDBJ databases">
        <title>Draft genome of Streptomyces sp. ventii, isolated from the Axial Seamount in the Pacific Ocean, and resequencing of the two type strains Streptomyces lonarensis strain NCL 716 and Streptomyces bohaiensis strain 11A07.</title>
        <authorList>
            <person name="Loughran R.M."/>
            <person name="Pfannmuller K.M."/>
            <person name="Wasson B.J."/>
            <person name="Deadmond M.C."/>
            <person name="Paddock B.E."/>
            <person name="Koyack M.J."/>
            <person name="Gallegos D.A."/>
            <person name="Mitchell E.A."/>
            <person name="Ushijima B."/>
            <person name="Saw J.H."/>
            <person name="Mcphail K.L."/>
            <person name="Videau P."/>
        </authorList>
    </citation>
    <scope>NUCLEOTIDE SEQUENCE [LARGE SCALE GENOMIC DNA]</scope>
    <source>
        <strain evidence="10 11">NCL716</strain>
    </source>
</reference>
<name>A0A7X6I0N2_9ACTN</name>
<evidence type="ECO:0000256" key="7">
    <source>
        <dbReference type="HAMAP-Rule" id="MF_00966"/>
    </source>
</evidence>
<dbReference type="Gene3D" id="3.40.50.720">
    <property type="entry name" value="NAD(P)-binding Rossmann-like Domain"/>
    <property type="match status" value="1"/>
</dbReference>
<evidence type="ECO:0000256" key="1">
    <source>
        <dbReference type="ARBA" id="ARBA00004937"/>
    </source>
</evidence>
<accession>A0A7X6I0N2</accession>
<feature type="binding site" evidence="7">
    <location>
        <position position="243"/>
    </location>
    <ligand>
        <name>substrate</name>
    </ligand>
</feature>
<dbReference type="PRINTS" id="PR00079">
    <property type="entry name" value="G6PDHDRGNASE"/>
</dbReference>
<feature type="binding site" evidence="7">
    <location>
        <position position="186"/>
    </location>
    <ligand>
        <name>substrate</name>
    </ligand>
</feature>
<dbReference type="InterPro" id="IPR019796">
    <property type="entry name" value="G6P_DH_AS"/>
</dbReference>
<keyword evidence="4 7" id="KW-0521">NADP</keyword>
<dbReference type="GO" id="GO:0004345">
    <property type="term" value="F:glucose-6-phosphate dehydrogenase activity"/>
    <property type="evidence" value="ECO:0007669"/>
    <property type="project" value="UniProtKB-UniRule"/>
</dbReference>
<dbReference type="GO" id="GO:0005829">
    <property type="term" value="C:cytosol"/>
    <property type="evidence" value="ECO:0007669"/>
    <property type="project" value="TreeGrafter"/>
</dbReference>
<evidence type="ECO:0000256" key="4">
    <source>
        <dbReference type="ARBA" id="ARBA00022857"/>
    </source>
</evidence>
<dbReference type="GO" id="GO:0050661">
    <property type="term" value="F:NADP binding"/>
    <property type="evidence" value="ECO:0007669"/>
    <property type="project" value="UniProtKB-UniRule"/>
</dbReference>
<dbReference type="HAMAP" id="MF_00966">
    <property type="entry name" value="G6PD"/>
    <property type="match status" value="1"/>
</dbReference>
<keyword evidence="3 7" id="KW-0313">Glucose metabolism</keyword>
<dbReference type="RefSeq" id="WP_167973173.1">
    <property type="nucleotide sequence ID" value="NZ_BHZG01000092.1"/>
</dbReference>
<dbReference type="PROSITE" id="PS00069">
    <property type="entry name" value="G6P_DEHYDROGENASE"/>
    <property type="match status" value="1"/>
</dbReference>
<dbReference type="PANTHER" id="PTHR23429">
    <property type="entry name" value="GLUCOSE-6-PHOSPHATE 1-DEHYDROGENASE G6PD"/>
    <property type="match status" value="1"/>
</dbReference>
<comment type="pathway">
    <text evidence="1 7">Carbohydrate degradation; pentose phosphate pathway; D-ribulose 5-phosphate from D-glucose 6-phosphate (oxidative stage): step 1/3.</text>
</comment>
<dbReference type="GO" id="GO:0009051">
    <property type="term" value="P:pentose-phosphate shunt, oxidative branch"/>
    <property type="evidence" value="ECO:0007669"/>
    <property type="project" value="TreeGrafter"/>
</dbReference>
<dbReference type="InterPro" id="IPR036291">
    <property type="entry name" value="NAD(P)-bd_dom_sf"/>
</dbReference>
<dbReference type="GO" id="GO:0006006">
    <property type="term" value="P:glucose metabolic process"/>
    <property type="evidence" value="ECO:0007669"/>
    <property type="project" value="UniProtKB-KW"/>
</dbReference>
<gene>
    <name evidence="7 10" type="primary">zwf</name>
    <name evidence="10" type="ORF">HCN56_20195</name>
</gene>
<evidence type="ECO:0000256" key="5">
    <source>
        <dbReference type="ARBA" id="ARBA00023002"/>
    </source>
</evidence>
<evidence type="ECO:0000256" key="6">
    <source>
        <dbReference type="ARBA" id="ARBA00023277"/>
    </source>
</evidence>
<comment type="caution">
    <text evidence="10">The sequence shown here is derived from an EMBL/GenBank/DDBJ whole genome shotgun (WGS) entry which is preliminary data.</text>
</comment>
<keyword evidence="6 7" id="KW-0119">Carbohydrate metabolism</keyword>
<evidence type="ECO:0000313" key="11">
    <source>
        <dbReference type="Proteomes" id="UP000578686"/>
    </source>
</evidence>
<feature type="binding site" evidence="7">
    <location>
        <position position="190"/>
    </location>
    <ligand>
        <name>substrate</name>
    </ligand>
</feature>
<feature type="domain" description="Glucose-6-phosphate dehydrogenase NAD-binding" evidence="8">
    <location>
        <begin position="18"/>
        <end position="195"/>
    </location>
</feature>
<feature type="binding site" evidence="7">
    <location>
        <position position="334"/>
    </location>
    <ligand>
        <name>substrate</name>
    </ligand>
</feature>
<dbReference type="UniPathway" id="UPA00115">
    <property type="reaction ID" value="UER00408"/>
</dbReference>
<comment type="caution">
    <text evidence="7">Lacks conserved residue(s) required for the propagation of feature annotation.</text>
</comment>
<feature type="binding site" evidence="7">
    <location>
        <begin position="21"/>
        <end position="28"/>
    </location>
    <ligand>
        <name>NADP(+)</name>
        <dbReference type="ChEBI" id="CHEBI:58349"/>
    </ligand>
</feature>
<dbReference type="EC" id="1.1.1.49" evidence="7"/>
<evidence type="ECO:0000259" key="8">
    <source>
        <dbReference type="Pfam" id="PF00479"/>
    </source>
</evidence>
<feature type="binding site" evidence="7">
    <location>
        <position position="55"/>
    </location>
    <ligand>
        <name>NADP(+)</name>
        <dbReference type="ChEBI" id="CHEBI:58349"/>
    </ligand>
</feature>
<dbReference type="Gene3D" id="3.30.360.10">
    <property type="entry name" value="Dihydrodipicolinate Reductase, domain 2"/>
    <property type="match status" value="1"/>
</dbReference>
<evidence type="ECO:0000256" key="3">
    <source>
        <dbReference type="ARBA" id="ARBA00022526"/>
    </source>
</evidence>
<comment type="similarity">
    <text evidence="2 7">Belongs to the glucose-6-phosphate dehydrogenase family.</text>
</comment>
<dbReference type="EMBL" id="JAAVJD010000205">
    <property type="protein sequence ID" value="NJQ07841.1"/>
    <property type="molecule type" value="Genomic_DNA"/>
</dbReference>
<comment type="function">
    <text evidence="7">Catalyzes the oxidation of glucose 6-phosphate to 6-phosphogluconolactone.</text>
</comment>
<dbReference type="Pfam" id="PF02781">
    <property type="entry name" value="G6PD_C"/>
    <property type="match status" value="1"/>
</dbReference>
<proteinExistence type="inferred from homology"/>
<feature type="domain" description="Glucose-6-phosphate dehydrogenase C-terminal" evidence="9">
    <location>
        <begin position="197"/>
        <end position="473"/>
    </location>
</feature>
<dbReference type="PIRSF" id="PIRSF000110">
    <property type="entry name" value="G6PD"/>
    <property type="match status" value="1"/>
</dbReference>
<comment type="catalytic activity">
    <reaction evidence="7">
        <text>D-glucose 6-phosphate + NADP(+) = 6-phospho-D-glucono-1,5-lactone + NADPH + H(+)</text>
        <dbReference type="Rhea" id="RHEA:15841"/>
        <dbReference type="ChEBI" id="CHEBI:15378"/>
        <dbReference type="ChEBI" id="CHEBI:57783"/>
        <dbReference type="ChEBI" id="CHEBI:57955"/>
        <dbReference type="ChEBI" id="CHEBI:58349"/>
        <dbReference type="ChEBI" id="CHEBI:61548"/>
        <dbReference type="EC" id="1.1.1.49"/>
    </reaction>
</comment>
<keyword evidence="11" id="KW-1185">Reference proteome</keyword>
<feature type="binding site" evidence="7">
    <location>
        <position position="224"/>
    </location>
    <ligand>
        <name>substrate</name>
    </ligand>
</feature>